<name>A0A317ZJE3_9BACT</name>
<dbReference type="Pfam" id="PF01381">
    <property type="entry name" value="HTH_3"/>
    <property type="match status" value="1"/>
</dbReference>
<evidence type="ECO:0000259" key="1">
    <source>
        <dbReference type="PROSITE" id="PS50943"/>
    </source>
</evidence>
<feature type="domain" description="HTH cro/C1-type" evidence="1">
    <location>
        <begin position="13"/>
        <end position="65"/>
    </location>
</feature>
<evidence type="ECO:0000313" key="3">
    <source>
        <dbReference type="Proteomes" id="UP000247099"/>
    </source>
</evidence>
<proteinExistence type="predicted"/>
<protein>
    <recommendedName>
        <fullName evidence="1">HTH cro/C1-type domain-containing protein</fullName>
    </recommendedName>
</protein>
<dbReference type="InterPro" id="IPR010982">
    <property type="entry name" value="Lambda_DNA-bd_dom_sf"/>
</dbReference>
<dbReference type="PROSITE" id="PS50943">
    <property type="entry name" value="HTH_CROC1"/>
    <property type="match status" value="1"/>
</dbReference>
<dbReference type="EMBL" id="QHJQ01000005">
    <property type="protein sequence ID" value="PXA04018.1"/>
    <property type="molecule type" value="Genomic_DNA"/>
</dbReference>
<dbReference type="Gene3D" id="1.10.260.40">
    <property type="entry name" value="lambda repressor-like DNA-binding domains"/>
    <property type="match status" value="1"/>
</dbReference>
<evidence type="ECO:0000313" key="2">
    <source>
        <dbReference type="EMBL" id="PXA04018.1"/>
    </source>
</evidence>
<dbReference type="OrthoDB" id="6006530at2"/>
<comment type="caution">
    <text evidence="2">The sequence shown here is derived from an EMBL/GenBank/DDBJ whole genome shotgun (WGS) entry which is preliminary data.</text>
</comment>
<dbReference type="AlphaFoldDB" id="A0A317ZJE3"/>
<dbReference type="InParanoid" id="A0A317ZJE3"/>
<dbReference type="InterPro" id="IPR001387">
    <property type="entry name" value="Cro/C1-type_HTH"/>
</dbReference>
<gene>
    <name evidence="2" type="ORF">DDZ13_08205</name>
</gene>
<dbReference type="SMART" id="SM00530">
    <property type="entry name" value="HTH_XRE"/>
    <property type="match status" value="1"/>
</dbReference>
<organism evidence="2 3">
    <name type="scientific">Coraliomargarita sinensis</name>
    <dbReference type="NCBI Taxonomy" id="2174842"/>
    <lineage>
        <taxon>Bacteria</taxon>
        <taxon>Pseudomonadati</taxon>
        <taxon>Verrucomicrobiota</taxon>
        <taxon>Opitutia</taxon>
        <taxon>Puniceicoccales</taxon>
        <taxon>Coraliomargaritaceae</taxon>
        <taxon>Coraliomargarita</taxon>
    </lineage>
</organism>
<dbReference type="CDD" id="cd00093">
    <property type="entry name" value="HTH_XRE"/>
    <property type="match status" value="1"/>
</dbReference>
<keyword evidence="3" id="KW-1185">Reference proteome</keyword>
<dbReference type="RefSeq" id="WP_110130965.1">
    <property type="nucleotide sequence ID" value="NZ_QHJQ01000005.1"/>
</dbReference>
<reference evidence="2 3" key="1">
    <citation type="submission" date="2018-05" db="EMBL/GenBank/DDBJ databases">
        <title>Coraliomargarita sinensis sp. nov., isolated from a marine solar saltern.</title>
        <authorList>
            <person name="Zhou L.Y."/>
        </authorList>
    </citation>
    <scope>NUCLEOTIDE SEQUENCE [LARGE SCALE GENOMIC DNA]</scope>
    <source>
        <strain evidence="2 3">WN38</strain>
    </source>
</reference>
<accession>A0A317ZJE3</accession>
<dbReference type="GO" id="GO:0003677">
    <property type="term" value="F:DNA binding"/>
    <property type="evidence" value="ECO:0007669"/>
    <property type="project" value="InterPro"/>
</dbReference>
<dbReference type="SUPFAM" id="SSF47413">
    <property type="entry name" value="lambda repressor-like DNA-binding domains"/>
    <property type="match status" value="1"/>
</dbReference>
<dbReference type="Proteomes" id="UP000247099">
    <property type="component" value="Unassembled WGS sequence"/>
</dbReference>
<sequence length="211" mass="24040">MPKQEKRQGVHNLRKVRRIAGLTQEKLAKIVGIAQGTAKDAENGIKPYSHELVKKIANRLGCGYVRDSGNGLPGLSATRIDTSTRIPRPSDEPYTHQWFLEWNERYMRRLMYSNIFKRYTACLQEIMEAAGDLDAKDTEDSNNPQFHTSDAFVHALFDNLDDLVDSDGLAEAFSKRKLLNLENFSIEEELDESHARYKALKSELGTLKPRD</sequence>